<comment type="caution">
    <text evidence="2">The sequence shown here is derived from an EMBL/GenBank/DDBJ whole genome shotgun (WGS) entry which is preliminary data.</text>
</comment>
<name>A0ABW3ATA5_9SPHI</name>
<keyword evidence="1" id="KW-1133">Transmembrane helix</keyword>
<protein>
    <submittedName>
        <fullName evidence="2">Uncharacterized protein</fullName>
    </submittedName>
</protein>
<organism evidence="2 3">
    <name type="scientific">Mucilaginibacter litoreus</name>
    <dbReference type="NCBI Taxonomy" id="1048221"/>
    <lineage>
        <taxon>Bacteria</taxon>
        <taxon>Pseudomonadati</taxon>
        <taxon>Bacteroidota</taxon>
        <taxon>Sphingobacteriia</taxon>
        <taxon>Sphingobacteriales</taxon>
        <taxon>Sphingobacteriaceae</taxon>
        <taxon>Mucilaginibacter</taxon>
    </lineage>
</organism>
<sequence>MMSTTTIHTKKIYPFEAIMLGLLLILSVTGIIVCFNDKKYFENVFTSEDGFVEYSTLIPLSIAFGVCMYYLIVLSRQRSWMFTLCVILAALFSFFVMGEEVSWGQRIFHVSSSEFFKEHNAQGETNLHNLVVDGEKINKIIFTFLLSILVALYMFLLPYLYKKKLAVRNFIDRFGIPVPRPLHILSMLVFGILLAMMQSPKNSEILEVGVSTIFLLILLYPQNLRVFRK</sequence>
<feature type="transmembrane region" description="Helical" evidence="1">
    <location>
        <begin position="80"/>
        <end position="98"/>
    </location>
</feature>
<keyword evidence="3" id="KW-1185">Reference proteome</keyword>
<evidence type="ECO:0000256" key="1">
    <source>
        <dbReference type="SAM" id="Phobius"/>
    </source>
</evidence>
<feature type="transmembrane region" description="Helical" evidence="1">
    <location>
        <begin position="205"/>
        <end position="221"/>
    </location>
</feature>
<keyword evidence="1" id="KW-0472">Membrane</keyword>
<proteinExistence type="predicted"/>
<dbReference type="EMBL" id="JBHTHZ010000005">
    <property type="protein sequence ID" value="MFD0794095.1"/>
    <property type="molecule type" value="Genomic_DNA"/>
</dbReference>
<evidence type="ECO:0000313" key="2">
    <source>
        <dbReference type="EMBL" id="MFD0794095.1"/>
    </source>
</evidence>
<feature type="transmembrane region" description="Helical" evidence="1">
    <location>
        <begin position="54"/>
        <end position="73"/>
    </location>
</feature>
<gene>
    <name evidence="2" type="ORF">ACFQZX_10735</name>
</gene>
<evidence type="ECO:0000313" key="3">
    <source>
        <dbReference type="Proteomes" id="UP001597010"/>
    </source>
</evidence>
<feature type="transmembrane region" description="Helical" evidence="1">
    <location>
        <begin position="12"/>
        <end position="34"/>
    </location>
</feature>
<feature type="transmembrane region" description="Helical" evidence="1">
    <location>
        <begin position="182"/>
        <end position="199"/>
    </location>
</feature>
<reference evidence="3" key="1">
    <citation type="journal article" date="2019" name="Int. J. Syst. Evol. Microbiol.">
        <title>The Global Catalogue of Microorganisms (GCM) 10K type strain sequencing project: providing services to taxonomists for standard genome sequencing and annotation.</title>
        <authorList>
            <consortium name="The Broad Institute Genomics Platform"/>
            <consortium name="The Broad Institute Genome Sequencing Center for Infectious Disease"/>
            <person name="Wu L."/>
            <person name="Ma J."/>
        </authorList>
    </citation>
    <scope>NUCLEOTIDE SEQUENCE [LARGE SCALE GENOMIC DNA]</scope>
    <source>
        <strain evidence="3">CCUG 61484</strain>
    </source>
</reference>
<accession>A0ABW3ATA5</accession>
<feature type="transmembrane region" description="Helical" evidence="1">
    <location>
        <begin position="140"/>
        <end position="161"/>
    </location>
</feature>
<keyword evidence="1" id="KW-0812">Transmembrane</keyword>
<dbReference type="Proteomes" id="UP001597010">
    <property type="component" value="Unassembled WGS sequence"/>
</dbReference>
<dbReference type="RefSeq" id="WP_377114881.1">
    <property type="nucleotide sequence ID" value="NZ_JBHTHZ010000005.1"/>
</dbReference>